<keyword evidence="2 7" id="KW-0812">Transmembrane</keyword>
<evidence type="ECO:0000256" key="3">
    <source>
        <dbReference type="ARBA" id="ARBA00022729"/>
    </source>
</evidence>
<comment type="subcellular location">
    <subcellularLocation>
        <location evidence="1">Endomembrane system</location>
        <topology evidence="1">Multi-pass membrane protein</topology>
    </subcellularLocation>
</comment>
<keyword evidence="9" id="KW-1185">Reference proteome</keyword>
<dbReference type="OrthoDB" id="1861835at2759"/>
<feature type="transmembrane region" description="Helical" evidence="7">
    <location>
        <begin position="23"/>
        <end position="43"/>
    </location>
</feature>
<evidence type="ECO:0000313" key="9">
    <source>
        <dbReference type="Proteomes" id="UP000015453"/>
    </source>
</evidence>
<dbReference type="AlphaFoldDB" id="S8CFE0"/>
<evidence type="ECO:0000256" key="4">
    <source>
        <dbReference type="ARBA" id="ARBA00022989"/>
    </source>
</evidence>
<reference evidence="8 9" key="1">
    <citation type="journal article" date="2013" name="BMC Genomics">
        <title>The miniature genome of a carnivorous plant Genlisea aurea contains a low number of genes and short non-coding sequences.</title>
        <authorList>
            <person name="Leushkin E.V."/>
            <person name="Sutormin R.A."/>
            <person name="Nabieva E.R."/>
            <person name="Penin A.A."/>
            <person name="Kondrashov A.S."/>
            <person name="Logacheva M.D."/>
        </authorList>
    </citation>
    <scope>NUCLEOTIDE SEQUENCE [LARGE SCALE GENOMIC DNA]</scope>
</reference>
<accession>S8CFE0</accession>
<dbReference type="Pfam" id="PF06749">
    <property type="entry name" value="DUF1218"/>
    <property type="match status" value="1"/>
</dbReference>
<comment type="caution">
    <text evidence="8">The sequence shown here is derived from an EMBL/GenBank/DDBJ whole genome shotgun (WGS) entry which is preliminary data.</text>
</comment>
<evidence type="ECO:0000256" key="7">
    <source>
        <dbReference type="SAM" id="Phobius"/>
    </source>
</evidence>
<name>S8CFE0_9LAMI</name>
<protein>
    <recommendedName>
        <fullName evidence="10">Transmembrane protein</fullName>
    </recommendedName>
</protein>
<dbReference type="InterPro" id="IPR052222">
    <property type="entry name" value="DESIGUAL"/>
</dbReference>
<dbReference type="GO" id="GO:0012505">
    <property type="term" value="C:endomembrane system"/>
    <property type="evidence" value="ECO:0007669"/>
    <property type="project" value="UniProtKB-SubCell"/>
</dbReference>
<dbReference type="EMBL" id="AUSU01004111">
    <property type="protein sequence ID" value="EPS65649.1"/>
    <property type="molecule type" value="Genomic_DNA"/>
</dbReference>
<evidence type="ECO:0008006" key="10">
    <source>
        <dbReference type="Google" id="ProtNLM"/>
    </source>
</evidence>
<feature type="transmembrane region" description="Helical" evidence="7">
    <location>
        <begin position="112"/>
        <end position="136"/>
    </location>
</feature>
<feature type="transmembrane region" description="Helical" evidence="7">
    <location>
        <begin position="64"/>
        <end position="92"/>
    </location>
</feature>
<proteinExistence type="inferred from homology"/>
<evidence type="ECO:0000256" key="2">
    <source>
        <dbReference type="ARBA" id="ARBA00022692"/>
    </source>
</evidence>
<organism evidence="8 9">
    <name type="scientific">Genlisea aurea</name>
    <dbReference type="NCBI Taxonomy" id="192259"/>
    <lineage>
        <taxon>Eukaryota</taxon>
        <taxon>Viridiplantae</taxon>
        <taxon>Streptophyta</taxon>
        <taxon>Embryophyta</taxon>
        <taxon>Tracheophyta</taxon>
        <taxon>Spermatophyta</taxon>
        <taxon>Magnoliopsida</taxon>
        <taxon>eudicotyledons</taxon>
        <taxon>Gunneridae</taxon>
        <taxon>Pentapetalae</taxon>
        <taxon>asterids</taxon>
        <taxon>lamiids</taxon>
        <taxon>Lamiales</taxon>
        <taxon>Lentibulariaceae</taxon>
        <taxon>Genlisea</taxon>
    </lineage>
</organism>
<dbReference type="Proteomes" id="UP000015453">
    <property type="component" value="Unassembled WGS sequence"/>
</dbReference>
<gene>
    <name evidence="8" type="ORF">M569_09129</name>
</gene>
<keyword evidence="5 7" id="KW-0472">Membrane</keyword>
<keyword evidence="3" id="KW-0732">Signal</keyword>
<feature type="non-terminal residue" evidence="8">
    <location>
        <position position="227"/>
    </location>
</feature>
<keyword evidence="4 7" id="KW-1133">Transmembrane helix</keyword>
<evidence type="ECO:0000256" key="1">
    <source>
        <dbReference type="ARBA" id="ARBA00004127"/>
    </source>
</evidence>
<dbReference type="InterPro" id="IPR009606">
    <property type="entry name" value="DEAL/Modifying_wall_lignin1/2"/>
</dbReference>
<evidence type="ECO:0000256" key="6">
    <source>
        <dbReference type="ARBA" id="ARBA00029467"/>
    </source>
</evidence>
<sequence>MAITHADLAPTPRGWHLGSRTGAAVMLLSILLGLLCLILCLVAEASRTRLEWKEDECSYTGSGAIPLLSGALAFVSLAAAVALQHVYLLVAVTRSESLFSDYDSVGPPPTTTWGAAGVLFVATWIAFAVGEILMLIGLSVESGHLRNWKAWRARSSCAVIGAGVFIGGGALGLSAAFLASGLHITALGMESEYRRRQMTRQQVLEAAHAAIPIPSSSPPPSVITSIQ</sequence>
<feature type="transmembrane region" description="Helical" evidence="7">
    <location>
        <begin position="157"/>
        <end position="179"/>
    </location>
</feature>
<evidence type="ECO:0000256" key="5">
    <source>
        <dbReference type="ARBA" id="ARBA00023136"/>
    </source>
</evidence>
<comment type="similarity">
    <text evidence="6">Belongs to the DESIGUAL family.</text>
</comment>
<dbReference type="PANTHER" id="PTHR31769">
    <property type="entry name" value="OS07G0462200 PROTEIN-RELATED"/>
    <property type="match status" value="1"/>
</dbReference>
<evidence type="ECO:0000313" key="8">
    <source>
        <dbReference type="EMBL" id="EPS65649.1"/>
    </source>
</evidence>